<dbReference type="InterPro" id="IPR001155">
    <property type="entry name" value="OxRdtase_FMN_N"/>
</dbReference>
<dbReference type="CDD" id="cd02803">
    <property type="entry name" value="OYE_like_FMN_family"/>
    <property type="match status" value="1"/>
</dbReference>
<gene>
    <name evidence="4" type="ORF">UFOPK1493_04500</name>
</gene>
<feature type="domain" description="NADH:flavin oxidoreductase/NADH oxidase N-terminal" evidence="3">
    <location>
        <begin position="20"/>
        <end position="261"/>
    </location>
</feature>
<evidence type="ECO:0000313" key="4">
    <source>
        <dbReference type="EMBL" id="CAB4603597.1"/>
    </source>
</evidence>
<reference evidence="4" key="1">
    <citation type="submission" date="2020-05" db="EMBL/GenBank/DDBJ databases">
        <authorList>
            <person name="Chiriac C."/>
            <person name="Salcher M."/>
            <person name="Ghai R."/>
            <person name="Kavagutti S V."/>
        </authorList>
    </citation>
    <scope>NUCLEOTIDE SEQUENCE</scope>
</reference>
<dbReference type="PANTHER" id="PTHR43656">
    <property type="entry name" value="BINDING OXIDOREDUCTASE, PUTATIVE (AFU_ORTHOLOGUE AFUA_2G08260)-RELATED"/>
    <property type="match status" value="1"/>
</dbReference>
<name>A0A6J6GQN1_9ZZZZ</name>
<dbReference type="Gene3D" id="3.20.20.70">
    <property type="entry name" value="Aldolase class I"/>
    <property type="match status" value="1"/>
</dbReference>
<organism evidence="4">
    <name type="scientific">freshwater metagenome</name>
    <dbReference type="NCBI Taxonomy" id="449393"/>
    <lineage>
        <taxon>unclassified sequences</taxon>
        <taxon>metagenomes</taxon>
        <taxon>ecological metagenomes</taxon>
    </lineage>
</organism>
<dbReference type="EMBL" id="CAEZSR010000368">
    <property type="protein sequence ID" value="CAB4603597.1"/>
    <property type="molecule type" value="Genomic_DNA"/>
</dbReference>
<dbReference type="AlphaFoldDB" id="A0A6J6GQN1"/>
<proteinExistence type="predicted"/>
<keyword evidence="1" id="KW-0285">Flavoprotein</keyword>
<accession>A0A6J6GQN1</accession>
<dbReference type="PANTHER" id="PTHR43656:SF2">
    <property type="entry name" value="BINDING OXIDOREDUCTASE, PUTATIVE (AFU_ORTHOLOGUE AFUA_2G08260)-RELATED"/>
    <property type="match status" value="1"/>
</dbReference>
<evidence type="ECO:0000256" key="1">
    <source>
        <dbReference type="ARBA" id="ARBA00022630"/>
    </source>
</evidence>
<dbReference type="Pfam" id="PF00724">
    <property type="entry name" value="Oxidored_FMN"/>
    <property type="match status" value="1"/>
</dbReference>
<protein>
    <submittedName>
        <fullName evidence="4">Unannotated protein</fullName>
    </submittedName>
</protein>
<sequence>MFGARSATGVCHSGGVTSPFDPLSFLHGPAMPNRFMLAPLTNCQSHADGTLSDDEHRWLTFRAQGGFGLTMTCAAHVQAVGQGFGGQLGVFGDEHLDGLTRLAADLNATGTVSYVQLHHAGMRSPAELIGTQPVSASDDAATGARALTTDEVEQVVADFVAAARRAERAGFHGVELHGAHGYLICQFLSPEINRRDDRYGGSLENRSRMLFDIVDGIRAECGPDFALAVRLSSDRFGIVTAEMVEVFERLADTGQVDLVDMSLWDVWRNAKDGAHAGESLLDLFAGVDRGEVRLGVAGKIHDPADVRAVLDRGVDVAVLGRVGILHHDYPQLLAADDGFVPRRPPVGPEVLVAEGVSPTFVDYLASSFPGFVAI</sequence>
<keyword evidence="2" id="KW-0560">Oxidoreductase</keyword>
<dbReference type="SUPFAM" id="SSF51395">
    <property type="entry name" value="FMN-linked oxidoreductases"/>
    <property type="match status" value="1"/>
</dbReference>
<evidence type="ECO:0000256" key="2">
    <source>
        <dbReference type="ARBA" id="ARBA00023002"/>
    </source>
</evidence>
<dbReference type="GO" id="GO:0010181">
    <property type="term" value="F:FMN binding"/>
    <property type="evidence" value="ECO:0007669"/>
    <property type="project" value="InterPro"/>
</dbReference>
<dbReference type="InterPro" id="IPR013785">
    <property type="entry name" value="Aldolase_TIM"/>
</dbReference>
<evidence type="ECO:0000259" key="3">
    <source>
        <dbReference type="Pfam" id="PF00724"/>
    </source>
</evidence>
<dbReference type="GO" id="GO:0016491">
    <property type="term" value="F:oxidoreductase activity"/>
    <property type="evidence" value="ECO:0007669"/>
    <property type="project" value="UniProtKB-KW"/>
</dbReference>
<dbReference type="InterPro" id="IPR051799">
    <property type="entry name" value="NADH_flavin_oxidoreductase"/>
</dbReference>